<keyword evidence="3" id="KW-1185">Reference proteome</keyword>
<name>A0A8H7ZU08_9FUNG</name>
<feature type="region of interest" description="Disordered" evidence="1">
    <location>
        <begin position="1"/>
        <end position="60"/>
    </location>
</feature>
<evidence type="ECO:0000313" key="2">
    <source>
        <dbReference type="EMBL" id="KAG5459214.1"/>
    </source>
</evidence>
<reference evidence="2 3" key="1">
    <citation type="journal article" name="Sci. Rep.">
        <title>Genome-scale phylogenetic analyses confirm Olpidium as the closest living zoosporic fungus to the non-flagellated, terrestrial fungi.</title>
        <authorList>
            <person name="Chang Y."/>
            <person name="Rochon D."/>
            <person name="Sekimoto S."/>
            <person name="Wang Y."/>
            <person name="Chovatia M."/>
            <person name="Sandor L."/>
            <person name="Salamov A."/>
            <person name="Grigoriev I.V."/>
            <person name="Stajich J.E."/>
            <person name="Spatafora J.W."/>
        </authorList>
    </citation>
    <scope>NUCLEOTIDE SEQUENCE [LARGE SCALE GENOMIC DNA]</scope>
    <source>
        <strain evidence="2">S191</strain>
    </source>
</reference>
<dbReference type="Proteomes" id="UP000673691">
    <property type="component" value="Unassembled WGS sequence"/>
</dbReference>
<dbReference type="EMBL" id="JAEFCI010007200">
    <property type="protein sequence ID" value="KAG5459214.1"/>
    <property type="molecule type" value="Genomic_DNA"/>
</dbReference>
<comment type="caution">
    <text evidence="2">The sequence shown here is derived from an EMBL/GenBank/DDBJ whole genome shotgun (WGS) entry which is preliminary data.</text>
</comment>
<accession>A0A8H7ZU08</accession>
<feature type="compositionally biased region" description="Basic and acidic residues" evidence="1">
    <location>
        <begin position="32"/>
        <end position="47"/>
    </location>
</feature>
<gene>
    <name evidence="2" type="ORF">BJ554DRAFT_409</name>
</gene>
<organism evidence="2 3">
    <name type="scientific">Olpidium bornovanus</name>
    <dbReference type="NCBI Taxonomy" id="278681"/>
    <lineage>
        <taxon>Eukaryota</taxon>
        <taxon>Fungi</taxon>
        <taxon>Fungi incertae sedis</taxon>
        <taxon>Olpidiomycota</taxon>
        <taxon>Olpidiomycotina</taxon>
        <taxon>Olpidiomycetes</taxon>
        <taxon>Olpidiales</taxon>
        <taxon>Olpidiaceae</taxon>
        <taxon>Olpidium</taxon>
    </lineage>
</organism>
<protein>
    <submittedName>
        <fullName evidence="2">Uncharacterized protein</fullName>
    </submittedName>
</protein>
<dbReference type="AlphaFoldDB" id="A0A8H7ZU08"/>
<evidence type="ECO:0000256" key="1">
    <source>
        <dbReference type="SAM" id="MobiDB-lite"/>
    </source>
</evidence>
<sequence length="60" mass="6726">NTGARRCSSGQTARQGSLDVAGEKNKTKRKRIIEIQRKHPDGLKQETDGTAPSLDRFRFL</sequence>
<feature type="non-terminal residue" evidence="2">
    <location>
        <position position="1"/>
    </location>
</feature>
<proteinExistence type="predicted"/>
<evidence type="ECO:0000313" key="3">
    <source>
        <dbReference type="Proteomes" id="UP000673691"/>
    </source>
</evidence>
<feature type="compositionally biased region" description="Polar residues" evidence="1">
    <location>
        <begin position="1"/>
        <end position="15"/>
    </location>
</feature>